<dbReference type="SUPFAM" id="SSF50621">
    <property type="entry name" value="Alanine racemase C-terminal domain-like"/>
    <property type="match status" value="1"/>
</dbReference>
<dbReference type="STRING" id="1611254.A0A2G5SQU7"/>
<evidence type="ECO:0000313" key="3">
    <source>
        <dbReference type="EMBL" id="PIC17495.1"/>
    </source>
</evidence>
<dbReference type="Gene3D" id="2.40.37.10">
    <property type="entry name" value="Lyase, Ornithine Decarboxylase, Chain A, domain 1"/>
    <property type="match status" value="1"/>
</dbReference>
<dbReference type="PANTHER" id="PTHR11482">
    <property type="entry name" value="ARGININE/DIAMINOPIMELATE/ORNITHINE DECARBOXYLASE"/>
    <property type="match status" value="1"/>
</dbReference>
<dbReference type="InterPro" id="IPR002433">
    <property type="entry name" value="Orn_de-COase"/>
</dbReference>
<comment type="caution">
    <text evidence="3">The sequence shown here is derived from an EMBL/GenBank/DDBJ whole genome shotgun (WGS) entry which is preliminary data.</text>
</comment>
<protein>
    <recommendedName>
        <fullName evidence="2">Orn/DAP/Arg decarboxylase 2 N-terminal domain-containing protein</fullName>
    </recommendedName>
</protein>
<reference evidence="4" key="1">
    <citation type="submission" date="2017-10" db="EMBL/GenBank/DDBJ databases">
        <title>Rapid genome shrinkage in a self-fertile nematode reveals novel sperm competition proteins.</title>
        <authorList>
            <person name="Yin D."/>
            <person name="Schwarz E.M."/>
            <person name="Thomas C.G."/>
            <person name="Felde R.L."/>
            <person name="Korf I.F."/>
            <person name="Cutter A.D."/>
            <person name="Schartner C.M."/>
            <person name="Ralston E.J."/>
            <person name="Meyer B.J."/>
            <person name="Haag E.S."/>
        </authorList>
    </citation>
    <scope>NUCLEOTIDE SEQUENCE [LARGE SCALE GENOMIC DNA]</scope>
    <source>
        <strain evidence="4">JU1422</strain>
    </source>
</reference>
<dbReference type="GO" id="GO:0003824">
    <property type="term" value="F:catalytic activity"/>
    <property type="evidence" value="ECO:0007669"/>
    <property type="project" value="InterPro"/>
</dbReference>
<dbReference type="InterPro" id="IPR029066">
    <property type="entry name" value="PLP-binding_barrel"/>
</dbReference>
<dbReference type="Gene3D" id="3.20.20.10">
    <property type="entry name" value="Alanine racemase"/>
    <property type="match status" value="1"/>
</dbReference>
<accession>A0A2G5SQU7</accession>
<dbReference type="InterPro" id="IPR000183">
    <property type="entry name" value="Orn/DAP/Arg_de-COase"/>
</dbReference>
<dbReference type="Pfam" id="PF02784">
    <property type="entry name" value="Orn_Arg_deC_N"/>
    <property type="match status" value="1"/>
</dbReference>
<dbReference type="EMBL" id="PDUG01000006">
    <property type="protein sequence ID" value="PIC17495.1"/>
    <property type="molecule type" value="Genomic_DNA"/>
</dbReference>
<dbReference type="Proteomes" id="UP000230233">
    <property type="component" value="Chromosome X"/>
</dbReference>
<dbReference type="InterPro" id="IPR009006">
    <property type="entry name" value="Ala_racemase/Decarboxylase_C"/>
</dbReference>
<dbReference type="PRINTS" id="PR01182">
    <property type="entry name" value="ORNDCRBXLASE"/>
</dbReference>
<proteinExistence type="predicted"/>
<gene>
    <name evidence="3" type="primary">Cnig_chr_X.g23718</name>
    <name evidence="3" type="ORF">B9Z55_023718</name>
</gene>
<feature type="domain" description="Orn/DAP/Arg decarboxylase 2 N-terminal" evidence="2">
    <location>
        <begin position="4"/>
        <end position="234"/>
    </location>
</feature>
<dbReference type="SUPFAM" id="SSF51419">
    <property type="entry name" value="PLP-binding barrel"/>
    <property type="match status" value="1"/>
</dbReference>
<evidence type="ECO:0000256" key="1">
    <source>
        <dbReference type="SAM" id="MobiDB-lite"/>
    </source>
</evidence>
<dbReference type="PANTHER" id="PTHR11482:SF56">
    <property type="entry name" value="ANTIZYME INHIBITOR 1"/>
    <property type="match status" value="1"/>
</dbReference>
<keyword evidence="4" id="KW-1185">Reference proteome</keyword>
<organism evidence="3 4">
    <name type="scientific">Caenorhabditis nigoni</name>
    <dbReference type="NCBI Taxonomy" id="1611254"/>
    <lineage>
        <taxon>Eukaryota</taxon>
        <taxon>Metazoa</taxon>
        <taxon>Ecdysozoa</taxon>
        <taxon>Nematoda</taxon>
        <taxon>Chromadorea</taxon>
        <taxon>Rhabditida</taxon>
        <taxon>Rhabditina</taxon>
        <taxon>Rhabditomorpha</taxon>
        <taxon>Rhabditoidea</taxon>
        <taxon>Rhabditidae</taxon>
        <taxon>Peloderinae</taxon>
        <taxon>Caenorhabditis</taxon>
    </lineage>
</organism>
<name>A0A2G5SQU7_9PELO</name>
<feature type="region of interest" description="Disordered" evidence="1">
    <location>
        <begin position="375"/>
        <end position="402"/>
    </location>
</feature>
<evidence type="ECO:0000313" key="4">
    <source>
        <dbReference type="Proteomes" id="UP000230233"/>
    </source>
</evidence>
<dbReference type="GO" id="GO:0006596">
    <property type="term" value="P:polyamine biosynthetic process"/>
    <property type="evidence" value="ECO:0007669"/>
    <property type="project" value="InterPro"/>
</dbReference>
<dbReference type="AlphaFoldDB" id="A0A2G5SQU7"/>
<dbReference type="OrthoDB" id="5034579at2759"/>
<evidence type="ECO:0000259" key="2">
    <source>
        <dbReference type="Pfam" id="PF02784"/>
    </source>
</evidence>
<dbReference type="PRINTS" id="PR01179">
    <property type="entry name" value="ODADCRBXLASE"/>
</dbReference>
<dbReference type="InterPro" id="IPR022644">
    <property type="entry name" value="De-COase2_N"/>
</dbReference>
<sequence>MDVAAIEKRLEVIRSRLPLVRPNFSIACNGDPLLARVLSNNLDVKFEVATSTELDQATSNLEPSRLILCSQLLTRKTIKNAVRAGCQTFVVENEKQIIDVMNASSDAEIHLAVCLPYSSAAVPFGCSTNDLEKIFVEADSLGANITGVYLELGVSATLENYIAALQDARKFIDTASEKSSGKLNLRNVNLGNLHIPFGTEESVFVTFCDTLNGAVSKLFDDQTVLSANVGRFLVTDAFILCTNVIGKQAVDARLLTNDDFDEGVGYLYQTNDGIYGSFGCKLMDINPQCKPLNGEEAFNGSNQLFIGTVLGPNLDGTDVAQRYTRCRELRVGEWLVWENMGAFTIPADAEYDGPPVFYYSGKECWENMIQKEEHRRSPLPSVNDVIGSDGVENGGEGGNASACEKKDAEMMLEQLVDDLDGVQVSNPEPK</sequence>